<comment type="caution">
    <text evidence="2">The sequence shown here is derived from an EMBL/GenBank/DDBJ whole genome shotgun (WGS) entry which is preliminary data.</text>
</comment>
<dbReference type="Proteomes" id="UP000639643">
    <property type="component" value="Unassembled WGS sequence"/>
</dbReference>
<reference evidence="2" key="1">
    <citation type="journal article" date="2020" name="Phytopathology">
        <title>Genome Sequence Resources of Colletotrichum truncatum, C. plurivorum, C. musicola, and C. sojae: Four Species Pathogenic to Soybean (Glycine max).</title>
        <authorList>
            <person name="Rogerio F."/>
            <person name="Boufleur T.R."/>
            <person name="Ciampi-Guillardi M."/>
            <person name="Sukno S.A."/>
            <person name="Thon M.R."/>
            <person name="Massola Junior N.S."/>
            <person name="Baroncelli R."/>
        </authorList>
    </citation>
    <scope>NUCLEOTIDE SEQUENCE</scope>
    <source>
        <strain evidence="2">LFN0074</strain>
    </source>
</reference>
<proteinExistence type="predicted"/>
<feature type="compositionally biased region" description="Basic and acidic residues" evidence="1">
    <location>
        <begin position="66"/>
        <end position="75"/>
    </location>
</feature>
<gene>
    <name evidence="2" type="ORF">CMUS01_06233</name>
</gene>
<organism evidence="2 3">
    <name type="scientific">Colletotrichum musicola</name>
    <dbReference type="NCBI Taxonomy" id="2175873"/>
    <lineage>
        <taxon>Eukaryota</taxon>
        <taxon>Fungi</taxon>
        <taxon>Dikarya</taxon>
        <taxon>Ascomycota</taxon>
        <taxon>Pezizomycotina</taxon>
        <taxon>Sordariomycetes</taxon>
        <taxon>Hypocreomycetidae</taxon>
        <taxon>Glomerellales</taxon>
        <taxon>Glomerellaceae</taxon>
        <taxon>Colletotrichum</taxon>
        <taxon>Colletotrichum orchidearum species complex</taxon>
    </lineage>
</organism>
<accession>A0A8H6KMY9</accession>
<feature type="region of interest" description="Disordered" evidence="1">
    <location>
        <begin position="1"/>
        <end position="83"/>
    </location>
</feature>
<protein>
    <submittedName>
        <fullName evidence="2">Uncharacterized protein</fullName>
    </submittedName>
</protein>
<evidence type="ECO:0000313" key="3">
    <source>
        <dbReference type="Proteomes" id="UP000639643"/>
    </source>
</evidence>
<keyword evidence="3" id="KW-1185">Reference proteome</keyword>
<feature type="compositionally biased region" description="Low complexity" evidence="1">
    <location>
        <begin position="38"/>
        <end position="51"/>
    </location>
</feature>
<feature type="compositionally biased region" description="Basic and acidic residues" evidence="1">
    <location>
        <begin position="1"/>
        <end position="24"/>
    </location>
</feature>
<evidence type="ECO:0000313" key="2">
    <source>
        <dbReference type="EMBL" id="KAF6834208.1"/>
    </source>
</evidence>
<name>A0A8H6KMY9_9PEZI</name>
<sequence length="244" mass="27033">MEVHHHDLTEWNRLQPRDGARSTPEKVFQGRRTPSLPPEVSIPFPVSISSPRQIHPQGKTTTPPSKAEDDAEHHASRPRPAGDGGCLFYGSGKLCEYDPDAARVLLCVNVDVDVDVDVDVASVRRQLAVGGAMGVSSHTTLGIPYRCDGERRIRGPKAFAVESLPRNRAPAQMMMVTVSATPGRHLSVERAPRERALEAEWERKDAIRCAVNANSQRQWPWTSAAKPIIRQPRGGTRTWQTRSE</sequence>
<dbReference type="AlphaFoldDB" id="A0A8H6KMY9"/>
<dbReference type="EMBL" id="WIGM01000200">
    <property type="protein sequence ID" value="KAF6834208.1"/>
    <property type="molecule type" value="Genomic_DNA"/>
</dbReference>
<evidence type="ECO:0000256" key="1">
    <source>
        <dbReference type="SAM" id="MobiDB-lite"/>
    </source>
</evidence>